<evidence type="ECO:0000256" key="1">
    <source>
        <dbReference type="SAM" id="Phobius"/>
    </source>
</evidence>
<sequence>MRRWQLFLGIELALILWLFFQIITNPMALTTILVGVFFLFLGARWHRLRSFNVAFGGILLVLGIFINPAIWLILMIAGVFIIMVVTKPGMGFSAWDRKQYVAPVTQEPSEKAGKRTINSWTDRHTISPTYDWDDINMVVPAGDTIIDLGDTFLPKGDSVIMIRKGFGKTRILVPIGVGVAVEHAAFYGTLHFENKDSMLHSQSVTAYSKDYDDAPRRIHIITSVGVGDLEVLAV</sequence>
<dbReference type="EMBL" id="BAYM01000246">
    <property type="protein sequence ID" value="GAN37619.1"/>
    <property type="molecule type" value="Genomic_DNA"/>
</dbReference>
<feature type="domain" description="DUF7649" evidence="3">
    <location>
        <begin position="1"/>
        <end position="83"/>
    </location>
</feature>
<feature type="domain" description="Cell wall-active antibiotics response LiaF-like C-terminal" evidence="2">
    <location>
        <begin position="123"/>
        <end position="231"/>
    </location>
</feature>
<dbReference type="Pfam" id="PF09922">
    <property type="entry name" value="LiaF-like_C"/>
    <property type="match status" value="1"/>
</dbReference>
<feature type="transmembrane region" description="Helical" evidence="1">
    <location>
        <begin position="12"/>
        <end position="41"/>
    </location>
</feature>
<protein>
    <submittedName>
        <fullName evidence="4">Membrane protein</fullName>
    </submittedName>
</protein>
<reference evidence="5" key="1">
    <citation type="submission" date="2014-05" db="EMBL/GenBank/DDBJ databases">
        <title>Whole genome sequencing of Lactobacillus casei NRIC0644.</title>
        <authorList>
            <person name="Atarashi H."/>
            <person name="Yoshida Y."/>
            <person name="Fujimura S."/>
            <person name="Tanaka N."/>
            <person name="Shiwa Y."/>
            <person name="Yoshikawa H."/>
            <person name="Okada S."/>
            <person name="Nakagawa J."/>
        </authorList>
    </citation>
    <scope>NUCLEOTIDE SEQUENCE [LARGE SCALE GENOMIC DNA]</scope>
    <source>
        <strain evidence="5">NRIC0644</strain>
    </source>
</reference>
<evidence type="ECO:0000259" key="2">
    <source>
        <dbReference type="Pfam" id="PF09922"/>
    </source>
</evidence>
<dbReference type="InterPro" id="IPR056066">
    <property type="entry name" value="DUF7649"/>
</dbReference>
<name>A0A0C9PZK3_LACPA</name>
<evidence type="ECO:0000313" key="5">
    <source>
        <dbReference type="Proteomes" id="UP000032552"/>
    </source>
</evidence>
<organism evidence="4 5">
    <name type="scientific">Lacticaseibacillus paracasei NRIC 0644</name>
    <dbReference type="NCBI Taxonomy" id="1435038"/>
    <lineage>
        <taxon>Bacteria</taxon>
        <taxon>Bacillati</taxon>
        <taxon>Bacillota</taxon>
        <taxon>Bacilli</taxon>
        <taxon>Lactobacillales</taxon>
        <taxon>Lactobacillaceae</taxon>
        <taxon>Lacticaseibacillus</taxon>
    </lineage>
</organism>
<feature type="transmembrane region" description="Helical" evidence="1">
    <location>
        <begin position="53"/>
        <end position="85"/>
    </location>
</feature>
<dbReference type="InterPro" id="IPR016975">
    <property type="entry name" value="Cell_wall_LiaF"/>
</dbReference>
<accession>A0A0C9PZK3</accession>
<gene>
    <name evidence="4" type="ORF">LC0644_2208</name>
</gene>
<comment type="caution">
    <text evidence="4">The sequence shown here is derived from an EMBL/GenBank/DDBJ whole genome shotgun (WGS) entry which is preliminary data.</text>
</comment>
<dbReference type="PIRSF" id="PIRSF031509">
    <property type="entry name" value="Cell_wall_LiaF/YvqF"/>
    <property type="match status" value="1"/>
</dbReference>
<dbReference type="InterPro" id="IPR024425">
    <property type="entry name" value="LiaF-like_C"/>
</dbReference>
<dbReference type="Pfam" id="PF24661">
    <property type="entry name" value="DUF7649"/>
    <property type="match status" value="1"/>
</dbReference>
<proteinExistence type="predicted"/>
<keyword evidence="1" id="KW-0812">Transmembrane</keyword>
<dbReference type="NCBIfam" id="NF040535">
    <property type="entry name" value="LiaF_C_term"/>
    <property type="match status" value="1"/>
</dbReference>
<keyword evidence="1" id="KW-1133">Transmembrane helix</keyword>
<evidence type="ECO:0000259" key="3">
    <source>
        <dbReference type="Pfam" id="PF24661"/>
    </source>
</evidence>
<dbReference type="InterPro" id="IPR047793">
    <property type="entry name" value="LiaF_C"/>
</dbReference>
<dbReference type="RefSeq" id="WP_016372847.1">
    <property type="nucleotide sequence ID" value="NZ_BAYM01000246.1"/>
</dbReference>
<dbReference type="Proteomes" id="UP000032552">
    <property type="component" value="Unassembled WGS sequence"/>
</dbReference>
<evidence type="ECO:0000313" key="4">
    <source>
        <dbReference type="EMBL" id="GAN37619.1"/>
    </source>
</evidence>
<dbReference type="AlphaFoldDB" id="A0A0C9PZK3"/>
<dbReference type="GO" id="GO:0016020">
    <property type="term" value="C:membrane"/>
    <property type="evidence" value="ECO:0007669"/>
    <property type="project" value="InterPro"/>
</dbReference>
<keyword evidence="1" id="KW-0472">Membrane</keyword>